<evidence type="ECO:0000313" key="1">
    <source>
        <dbReference type="EMBL" id="TCT25894.1"/>
    </source>
</evidence>
<name>A0A4R3NAR9_9GAMM</name>
<dbReference type="InterPro" id="IPR006487">
    <property type="entry name" value="Phage_lambda_L"/>
</dbReference>
<organism evidence="1 2">
    <name type="scientific">Thermomonas haemolytica</name>
    <dbReference type="NCBI Taxonomy" id="141949"/>
    <lineage>
        <taxon>Bacteria</taxon>
        <taxon>Pseudomonadati</taxon>
        <taxon>Pseudomonadota</taxon>
        <taxon>Gammaproteobacteria</taxon>
        <taxon>Lysobacterales</taxon>
        <taxon>Lysobacteraceae</taxon>
        <taxon>Thermomonas</taxon>
    </lineage>
</organism>
<reference evidence="1 2" key="1">
    <citation type="submission" date="2019-03" db="EMBL/GenBank/DDBJ databases">
        <title>Genomic Encyclopedia of Type Strains, Phase IV (KMG-IV): sequencing the most valuable type-strain genomes for metagenomic binning, comparative biology and taxonomic classification.</title>
        <authorList>
            <person name="Goeker M."/>
        </authorList>
    </citation>
    <scope>NUCLEOTIDE SEQUENCE [LARGE SCALE GENOMIC DNA]</scope>
    <source>
        <strain evidence="1 2">DSM 13605</strain>
    </source>
</reference>
<dbReference type="Pfam" id="PF05100">
    <property type="entry name" value="Phage_tail_L"/>
    <property type="match status" value="2"/>
</dbReference>
<dbReference type="SUPFAM" id="SSF49899">
    <property type="entry name" value="Concanavalin A-like lectins/glucanases"/>
    <property type="match status" value="1"/>
</dbReference>
<proteinExistence type="predicted"/>
<dbReference type="NCBIfam" id="TIGR01600">
    <property type="entry name" value="phage_tail_L"/>
    <property type="match status" value="2"/>
</dbReference>
<gene>
    <name evidence="1" type="ORF">EDC34_101220</name>
</gene>
<dbReference type="AlphaFoldDB" id="A0A4R3NAR9"/>
<keyword evidence="2" id="KW-1185">Reference proteome</keyword>
<dbReference type="GO" id="GO:0030430">
    <property type="term" value="C:host cell cytoplasm"/>
    <property type="evidence" value="ECO:0007669"/>
    <property type="project" value="InterPro"/>
</dbReference>
<dbReference type="Gene3D" id="2.60.120.200">
    <property type="match status" value="1"/>
</dbReference>
<dbReference type="GO" id="GO:0051536">
    <property type="term" value="F:iron-sulfur cluster binding"/>
    <property type="evidence" value="ECO:0007669"/>
    <property type="project" value="InterPro"/>
</dbReference>
<dbReference type="GO" id="GO:0046718">
    <property type="term" value="P:symbiont entry into host cell"/>
    <property type="evidence" value="ECO:0007669"/>
    <property type="project" value="InterPro"/>
</dbReference>
<dbReference type="RefSeq" id="WP_114959018.1">
    <property type="nucleotide sequence ID" value="NZ_MSZW01000060.1"/>
</dbReference>
<dbReference type="OrthoDB" id="5673400at2"/>
<dbReference type="EMBL" id="SMAP01000001">
    <property type="protein sequence ID" value="TCT25894.1"/>
    <property type="molecule type" value="Genomic_DNA"/>
</dbReference>
<dbReference type="InterPro" id="IPR013320">
    <property type="entry name" value="ConA-like_dom_sf"/>
</dbReference>
<evidence type="ECO:0000313" key="2">
    <source>
        <dbReference type="Proteomes" id="UP000295414"/>
    </source>
</evidence>
<dbReference type="Proteomes" id="UP000295414">
    <property type="component" value="Unassembled WGS sequence"/>
</dbReference>
<protein>
    <submittedName>
        <fullName evidence="1">Lambda family phage minor tail protein L</fullName>
    </submittedName>
</protein>
<accession>A0A4R3NAR9</accession>
<comment type="caution">
    <text evidence="1">The sequence shown here is derived from an EMBL/GenBank/DDBJ whole genome shotgun (WGS) entry which is preliminary data.</text>
</comment>
<sequence>MTTRQDIQKPAPGAIIELFELDATAQGAAGVYRFVNWANPQGGDVVWRGQTYTRYPVEAEGFELSGRGALPRPKLRVANATGLMGALAIELDDLLGARVTRWRTFVHYLDAVNFPLAQQSTPGALTFARSTTATYFSAAGVLSTAAVDQPRIDHDPATGAVLGLLVEGQRTNVFQRSQEIDHGWWSKFNVSVSANASTAPDGTTTADRIIETAAKVIHAFRPNATTGFASTGQIVTYSIYLRAAGRRYAIMHVASTATNAASVGIDLQTGAIVGAPFNNRGATNFVSAAITQCANGWYRCALTFDMGSSETCYAIVYLSTNGANSSTDTDYSYLGDGTSGVEAWGAQFELGSFASSYIPTTTAAVTRAADNETATSLSAIGYSATAGGLTVTARAPASLAQAATLLSYNDNTTGNVIRFRMEAGGALKAEIIAGGVTQASLSLGTLTAGAQFSAALSYAANDIRGCLNGGAVQSDTSASIPTVDRAMIGRDASGEWWNSTIRRHRYWSRALTNAELQTITSGGAISDLPALDMDTSTGALEVYTLAPFNPTADPNQYLSRDVWVVDRKSSENRVFIEFELAAPIDVAGVMLPRRQVVANVCAWRYRSAECGYAGGPVADRDDNPTNNPALDACGKRLASCKLRFGQTGVLPYGGFPGTRRIG</sequence>